<accession>A0A8X7CEQ3</accession>
<feature type="compositionally biased region" description="Polar residues" evidence="1">
    <location>
        <begin position="9"/>
        <end position="20"/>
    </location>
</feature>
<organism evidence="2 3">
    <name type="scientific">Trichonephila inaurata madagascariensis</name>
    <dbReference type="NCBI Taxonomy" id="2747483"/>
    <lineage>
        <taxon>Eukaryota</taxon>
        <taxon>Metazoa</taxon>
        <taxon>Ecdysozoa</taxon>
        <taxon>Arthropoda</taxon>
        <taxon>Chelicerata</taxon>
        <taxon>Arachnida</taxon>
        <taxon>Araneae</taxon>
        <taxon>Araneomorphae</taxon>
        <taxon>Entelegynae</taxon>
        <taxon>Araneoidea</taxon>
        <taxon>Nephilidae</taxon>
        <taxon>Trichonephila</taxon>
        <taxon>Trichonephila inaurata</taxon>
    </lineage>
</organism>
<reference evidence="2" key="1">
    <citation type="submission" date="2020-08" db="EMBL/GenBank/DDBJ databases">
        <title>Multicomponent nature underlies the extraordinary mechanical properties of spider dragline silk.</title>
        <authorList>
            <person name="Kono N."/>
            <person name="Nakamura H."/>
            <person name="Mori M."/>
            <person name="Yoshida Y."/>
            <person name="Ohtoshi R."/>
            <person name="Malay A.D."/>
            <person name="Moran D.A.P."/>
            <person name="Tomita M."/>
            <person name="Numata K."/>
            <person name="Arakawa K."/>
        </authorList>
    </citation>
    <scope>NUCLEOTIDE SEQUENCE</scope>
</reference>
<protein>
    <submittedName>
        <fullName evidence="2">Uncharacterized protein</fullName>
    </submittedName>
</protein>
<dbReference type="AlphaFoldDB" id="A0A8X7CEQ3"/>
<evidence type="ECO:0000313" key="2">
    <source>
        <dbReference type="EMBL" id="GFY69394.1"/>
    </source>
</evidence>
<dbReference type="Proteomes" id="UP000886998">
    <property type="component" value="Unassembled WGS sequence"/>
</dbReference>
<gene>
    <name evidence="2" type="ORF">TNIN_62331</name>
</gene>
<sequence length="81" mass="8312">MLTLGYRSPDTSAGNLSVPSGQQVGVETCQRIAGSPVHIPNVHCGSPSQLDIPTSTINLVNLRHRASCSNRGGISSVAATA</sequence>
<proteinExistence type="predicted"/>
<evidence type="ECO:0000256" key="1">
    <source>
        <dbReference type="SAM" id="MobiDB-lite"/>
    </source>
</evidence>
<dbReference type="EMBL" id="BMAV01017596">
    <property type="protein sequence ID" value="GFY69394.1"/>
    <property type="molecule type" value="Genomic_DNA"/>
</dbReference>
<comment type="caution">
    <text evidence="2">The sequence shown here is derived from an EMBL/GenBank/DDBJ whole genome shotgun (WGS) entry which is preliminary data.</text>
</comment>
<keyword evidence="3" id="KW-1185">Reference proteome</keyword>
<evidence type="ECO:0000313" key="3">
    <source>
        <dbReference type="Proteomes" id="UP000886998"/>
    </source>
</evidence>
<name>A0A8X7CEQ3_9ARAC</name>
<feature type="region of interest" description="Disordered" evidence="1">
    <location>
        <begin position="1"/>
        <end position="20"/>
    </location>
</feature>